<protein>
    <submittedName>
        <fullName evidence="1">Uncharacterized protein</fullName>
    </submittedName>
</protein>
<name>A0A371B407_9BRAD</name>
<dbReference type="AlphaFoldDB" id="A0A371B407"/>
<evidence type="ECO:0000313" key="1">
    <source>
        <dbReference type="EMBL" id="RDV02264.1"/>
    </source>
</evidence>
<organism evidence="1 2">
    <name type="scientific">Undibacter mobilis</name>
    <dbReference type="NCBI Taxonomy" id="2292256"/>
    <lineage>
        <taxon>Bacteria</taxon>
        <taxon>Pseudomonadati</taxon>
        <taxon>Pseudomonadota</taxon>
        <taxon>Alphaproteobacteria</taxon>
        <taxon>Hyphomicrobiales</taxon>
        <taxon>Nitrobacteraceae</taxon>
        <taxon>Undibacter</taxon>
    </lineage>
</organism>
<keyword evidence="2" id="KW-1185">Reference proteome</keyword>
<sequence>MTKADMRKFSMSEPGVLFKGPDMENFSIRRDSIHFERLELAVRHAVENLTGDEKYGAFIRIGNEDIRFPEIDDLYRNLKPEL</sequence>
<reference evidence="2" key="1">
    <citation type="submission" date="2018-08" db="EMBL/GenBank/DDBJ databases">
        <authorList>
            <person name="Kim S.-J."/>
            <person name="Jung G.-Y."/>
        </authorList>
    </citation>
    <scope>NUCLEOTIDE SEQUENCE [LARGE SCALE GENOMIC DNA]</scope>
    <source>
        <strain evidence="2">GY_H</strain>
    </source>
</reference>
<evidence type="ECO:0000313" key="2">
    <source>
        <dbReference type="Proteomes" id="UP000263993"/>
    </source>
</evidence>
<gene>
    <name evidence="1" type="ORF">DXH78_16880</name>
</gene>
<dbReference type="EMBL" id="QRGO01000002">
    <property type="protein sequence ID" value="RDV02264.1"/>
    <property type="molecule type" value="Genomic_DNA"/>
</dbReference>
<proteinExistence type="predicted"/>
<comment type="caution">
    <text evidence="1">The sequence shown here is derived from an EMBL/GenBank/DDBJ whole genome shotgun (WGS) entry which is preliminary data.</text>
</comment>
<dbReference type="RefSeq" id="WP_115518386.1">
    <property type="nucleotide sequence ID" value="NZ_QRGO01000002.1"/>
</dbReference>
<accession>A0A371B407</accession>
<dbReference type="Proteomes" id="UP000263993">
    <property type="component" value="Unassembled WGS sequence"/>
</dbReference>